<organism evidence="3 4">
    <name type="scientific">Solanum verrucosum</name>
    <dbReference type="NCBI Taxonomy" id="315347"/>
    <lineage>
        <taxon>Eukaryota</taxon>
        <taxon>Viridiplantae</taxon>
        <taxon>Streptophyta</taxon>
        <taxon>Embryophyta</taxon>
        <taxon>Tracheophyta</taxon>
        <taxon>Spermatophyta</taxon>
        <taxon>Magnoliopsida</taxon>
        <taxon>eudicotyledons</taxon>
        <taxon>Gunneridae</taxon>
        <taxon>Pentapetalae</taxon>
        <taxon>asterids</taxon>
        <taxon>lamiids</taxon>
        <taxon>Solanales</taxon>
        <taxon>Solanaceae</taxon>
        <taxon>Solanoideae</taxon>
        <taxon>Solaneae</taxon>
        <taxon>Solanum</taxon>
    </lineage>
</organism>
<dbReference type="AlphaFoldDB" id="A0AAF0PVK6"/>
<evidence type="ECO:0000259" key="1">
    <source>
        <dbReference type="Pfam" id="PF06278"/>
    </source>
</evidence>
<feature type="domain" description="Condensin II complex subunit H2 N-terminal" evidence="1">
    <location>
        <begin position="20"/>
        <end position="68"/>
    </location>
</feature>
<accession>A0AAF0PVK6</accession>
<dbReference type="PANTHER" id="PTHR14324:SF3">
    <property type="entry name" value="CONDENSIN-2 COMPLEX SUBUNIT H2"/>
    <property type="match status" value="1"/>
</dbReference>
<evidence type="ECO:0000313" key="4">
    <source>
        <dbReference type="Proteomes" id="UP001234989"/>
    </source>
</evidence>
<reference evidence="3" key="1">
    <citation type="submission" date="2023-08" db="EMBL/GenBank/DDBJ databases">
        <title>A de novo genome assembly of Solanum verrucosum Schlechtendal, a Mexican diploid species geographically isolated from the other diploid A-genome species in potato relatives.</title>
        <authorList>
            <person name="Hosaka K."/>
        </authorList>
    </citation>
    <scope>NUCLEOTIDE SEQUENCE</scope>
    <source>
        <tissue evidence="3">Young leaves</tissue>
    </source>
</reference>
<evidence type="ECO:0000313" key="3">
    <source>
        <dbReference type="EMBL" id="WMV10050.1"/>
    </source>
</evidence>
<dbReference type="InterPro" id="IPR031719">
    <property type="entry name" value="H2_M"/>
</dbReference>
<dbReference type="InterPro" id="IPR009378">
    <property type="entry name" value="H2_N"/>
</dbReference>
<name>A0AAF0PVK6_SOLVR</name>
<dbReference type="GO" id="GO:0005634">
    <property type="term" value="C:nucleus"/>
    <property type="evidence" value="ECO:0007669"/>
    <property type="project" value="TreeGrafter"/>
</dbReference>
<dbReference type="Pfam" id="PF06278">
    <property type="entry name" value="CNDH2_N"/>
    <property type="match status" value="1"/>
</dbReference>
<protein>
    <submittedName>
        <fullName evidence="3">Uncharacterized protein</fullName>
    </submittedName>
</protein>
<sequence length="344" mass="38802">MRHDHENLSSGNVDTNGGFHNVKSLRDLESNWEVNLAKSLEDYLLKICFGEIVGDDDGHCLSVNFVEEKRTTQEVYQQRQRKMLMMKRMIHFGSQRKSLVVTFISLLFCATYRDASLTQFVKAPAKLVVLEGDCLDSTGDSGELESYLLATCDIYQDFIMLDSCDAVAVDSFLNNDDTVGKGLNNSCRGNYVGSKNQKSFLSPTRCFAGTANKFSARKNQDANFYVTKGCEMTQKVEPEFDPGSYNGDCDMPDNYDDNHGVNFNRRQGVNSRKCPSLASEFPLARLHGTISSDLNDIKEKKYCAMKKQGDSESLFEKLWESRIRGEKKDYNCVFGPNVTDLESH</sequence>
<dbReference type="Pfam" id="PF16869">
    <property type="entry name" value="CNDH2_M"/>
    <property type="match status" value="1"/>
</dbReference>
<dbReference type="Proteomes" id="UP001234989">
    <property type="component" value="Chromosome 1"/>
</dbReference>
<dbReference type="InterPro" id="IPR031739">
    <property type="entry name" value="Ncaph2"/>
</dbReference>
<evidence type="ECO:0000259" key="2">
    <source>
        <dbReference type="Pfam" id="PF16869"/>
    </source>
</evidence>
<dbReference type="GO" id="GO:0010032">
    <property type="term" value="P:meiotic chromosome condensation"/>
    <property type="evidence" value="ECO:0007669"/>
    <property type="project" value="TreeGrafter"/>
</dbReference>
<dbReference type="GO" id="GO:0003682">
    <property type="term" value="F:chromatin binding"/>
    <property type="evidence" value="ECO:0007669"/>
    <property type="project" value="TreeGrafter"/>
</dbReference>
<dbReference type="PANTHER" id="PTHR14324">
    <property type="entry name" value="CONDENSIN-2 COMPLEX SUBUNIT H2"/>
    <property type="match status" value="1"/>
</dbReference>
<feature type="domain" description="Condensin II complex subunit H2 middle" evidence="2">
    <location>
        <begin position="122"/>
        <end position="257"/>
    </location>
</feature>
<keyword evidence="4" id="KW-1185">Reference proteome</keyword>
<proteinExistence type="predicted"/>
<dbReference type="GO" id="GO:0051306">
    <property type="term" value="P:mitotic sister chromatid separation"/>
    <property type="evidence" value="ECO:0007669"/>
    <property type="project" value="TreeGrafter"/>
</dbReference>
<dbReference type="GO" id="GO:0000796">
    <property type="term" value="C:condensin complex"/>
    <property type="evidence" value="ECO:0007669"/>
    <property type="project" value="TreeGrafter"/>
</dbReference>
<dbReference type="EMBL" id="CP133612">
    <property type="protein sequence ID" value="WMV10050.1"/>
    <property type="molecule type" value="Genomic_DNA"/>
</dbReference>
<gene>
    <name evidence="3" type="ORF">MTR67_003435</name>
</gene>